<name>A0ABY6VX00_9BURK</name>
<reference evidence="1 2" key="1">
    <citation type="submission" date="2019-08" db="EMBL/GenBank/DDBJ databases">
        <authorList>
            <person name="Peeters C."/>
        </authorList>
    </citation>
    <scope>NUCLEOTIDE SEQUENCE [LARGE SCALE GENOMIC DNA]</scope>
    <source>
        <strain evidence="1 2">LMG 20602</strain>
    </source>
</reference>
<organism evidence="1 2">
    <name type="scientific">Pandoraea capi</name>
    <dbReference type="NCBI Taxonomy" id="2508286"/>
    <lineage>
        <taxon>Bacteria</taxon>
        <taxon>Pseudomonadati</taxon>
        <taxon>Pseudomonadota</taxon>
        <taxon>Betaproteobacteria</taxon>
        <taxon>Burkholderiales</taxon>
        <taxon>Burkholderiaceae</taxon>
        <taxon>Pandoraea</taxon>
    </lineage>
</organism>
<dbReference type="EMBL" id="CABPRV010000003">
    <property type="protein sequence ID" value="VVD90548.1"/>
    <property type="molecule type" value="Genomic_DNA"/>
</dbReference>
<dbReference type="Proteomes" id="UP000366065">
    <property type="component" value="Unassembled WGS sequence"/>
</dbReference>
<gene>
    <name evidence="1" type="primary">orgB</name>
    <name evidence="1" type="ORF">PCA20602_01601</name>
</gene>
<comment type="caution">
    <text evidence="1">The sequence shown here is derived from an EMBL/GenBank/DDBJ whole genome shotgun (WGS) entry which is preliminary data.</text>
</comment>
<proteinExistence type="predicted"/>
<accession>A0ABY6VX00</accession>
<keyword evidence="2" id="KW-1185">Reference proteome</keyword>
<sequence>MVRGVTRTRVDNDIRHWARRRVTESQREIDAQRRQAMREGYRDGIAAALEDVVAHLMRTEALCEQWRAGMIGQMRELLGAATQHPEALLAALDDAMHTFVDKAGMPSDVPITVVMPVRLKARREDIRARIEAVCRAPLTLEFRAKGEGISVQRAGTAIEYDPQNYAARAEAALDIDPRVPRADLHTLLASALASLNERLDELNALNTLNTPNAVMAISTPTAMEDEDDERY</sequence>
<evidence type="ECO:0000313" key="1">
    <source>
        <dbReference type="EMBL" id="VVD90548.1"/>
    </source>
</evidence>
<evidence type="ECO:0000313" key="2">
    <source>
        <dbReference type="Proteomes" id="UP000366065"/>
    </source>
</evidence>
<protein>
    <submittedName>
        <fullName evidence="1">Oxygen-regulated invasion protein OrgB</fullName>
    </submittedName>
</protein>